<sequence length="250" mass="28701">MLKVTEAWRKAYPEASVGVMVINNVFNPAQCKELDIHKQTLIENLATRFSDRKELNDHSPIKAYTDYYKRYGKTYHVKQQIESVIFKGKKIPSVASLVEAMFMAELKNCLLTAGHDYKTLKLPLTLNVAKGDEKYILINGREQQLKPGDMLIQDYEGIISSIIHGPDLRTQIKPDKKKPFLSFTHLLVLPKRKYQITYLIFSIMSRLSAQTLKLSCNRFSVNTACAEISQFKKHGNRDYVSGFPYPYPCD</sequence>
<dbReference type="Gene3D" id="3.50.40.10">
    <property type="entry name" value="Phenylalanyl-trna Synthetase, Chain B, domain 3"/>
    <property type="match status" value="1"/>
</dbReference>
<organism evidence="1 2">
    <name type="scientific">Sporomusa silvacetica DSM 10669</name>
    <dbReference type="NCBI Taxonomy" id="1123289"/>
    <lineage>
        <taxon>Bacteria</taxon>
        <taxon>Bacillati</taxon>
        <taxon>Bacillota</taxon>
        <taxon>Negativicutes</taxon>
        <taxon>Selenomonadales</taxon>
        <taxon>Sporomusaceae</taxon>
        <taxon>Sporomusa</taxon>
    </lineage>
</organism>
<evidence type="ECO:0000313" key="2">
    <source>
        <dbReference type="Proteomes" id="UP000216752"/>
    </source>
</evidence>
<protein>
    <recommendedName>
        <fullName evidence="3">B3/B4 tRNA-binding domain-containing protein</fullName>
    </recommendedName>
</protein>
<reference evidence="1" key="1">
    <citation type="submission" date="2024-05" db="EMBL/GenBank/DDBJ databases">
        <title>Isolation and characterization of Sporomusa carbonis sp. nov., a carboxydotrophic hydrogenogen in the genus of Sporomusa isolated from a charcoal burning pile.</title>
        <authorList>
            <person name="Boeer T."/>
            <person name="Rosenbaum F."/>
            <person name="Eysell L."/>
            <person name="Mueller V."/>
            <person name="Daniel R."/>
            <person name="Poehlein A."/>
        </authorList>
    </citation>
    <scope>NUCLEOTIDE SEQUENCE [LARGE SCALE GENOMIC DNA]</scope>
    <source>
        <strain evidence="1">DSM 10669</strain>
    </source>
</reference>
<dbReference type="EMBL" id="CP155573">
    <property type="protein sequence ID" value="XFO64394.1"/>
    <property type="molecule type" value="Genomic_DNA"/>
</dbReference>
<dbReference type="InterPro" id="IPR020825">
    <property type="entry name" value="Phe-tRNA_synthase-like_B3/B4"/>
</dbReference>
<evidence type="ECO:0000313" key="1">
    <source>
        <dbReference type="EMBL" id="XFO64394.1"/>
    </source>
</evidence>
<gene>
    <name evidence="1" type="ORF">SPSIL_004960</name>
</gene>
<name>A0ABZ3IG41_9FIRM</name>
<accession>A0ABZ3IG41</accession>
<dbReference type="SUPFAM" id="SSF56037">
    <property type="entry name" value="PheT/TilS domain"/>
    <property type="match status" value="1"/>
</dbReference>
<proteinExistence type="predicted"/>
<evidence type="ECO:0008006" key="3">
    <source>
        <dbReference type="Google" id="ProtNLM"/>
    </source>
</evidence>
<dbReference type="RefSeq" id="WP_245867532.1">
    <property type="nucleotide sequence ID" value="NZ_CP155573.1"/>
</dbReference>
<dbReference type="Proteomes" id="UP000216752">
    <property type="component" value="Chromosome"/>
</dbReference>
<keyword evidence="2" id="KW-1185">Reference proteome</keyword>